<dbReference type="InterPro" id="IPR018356">
    <property type="entry name" value="Tscrpt_reg_HTH_DeoR_CS"/>
</dbReference>
<dbReference type="Gene3D" id="3.40.50.1360">
    <property type="match status" value="1"/>
</dbReference>
<dbReference type="InterPro" id="IPR001034">
    <property type="entry name" value="DeoR_HTH"/>
</dbReference>
<dbReference type="Pfam" id="PF08220">
    <property type="entry name" value="HTH_DeoR"/>
    <property type="match status" value="1"/>
</dbReference>
<dbReference type="PANTHER" id="PTHR30363">
    <property type="entry name" value="HTH-TYPE TRANSCRIPTIONAL REGULATOR SRLR-RELATED"/>
    <property type="match status" value="1"/>
</dbReference>
<dbReference type="InterPro" id="IPR050313">
    <property type="entry name" value="Carb_Metab_HTH_regulators"/>
</dbReference>
<feature type="domain" description="HTH deoR-type" evidence="4">
    <location>
        <begin position="5"/>
        <end position="57"/>
    </location>
</feature>
<reference evidence="5 6" key="1">
    <citation type="journal article" date="2017" name="Int J Environ Stud">
        <title>Does the Miocene-Pliocene relict legume Oxytropis triphylla form nitrogen-fixing nodules with a combination of bacterial strains?</title>
        <authorList>
            <person name="Safronova V."/>
            <person name="Belimov A."/>
            <person name="Sazanova A."/>
            <person name="Kuznetsova I."/>
            <person name="Popova J."/>
            <person name="Andronov E."/>
            <person name="Verkhozina A."/>
            <person name="Tikhonovich I."/>
        </authorList>
    </citation>
    <scope>NUCLEOTIDE SEQUENCE [LARGE SCALE GENOMIC DNA]</scope>
    <source>
        <strain evidence="5 6">Tri-38</strain>
    </source>
</reference>
<organism evidence="5 6">
    <name type="scientific">Phyllobacterium zundukense</name>
    <dbReference type="NCBI Taxonomy" id="1867719"/>
    <lineage>
        <taxon>Bacteria</taxon>
        <taxon>Pseudomonadati</taxon>
        <taxon>Pseudomonadota</taxon>
        <taxon>Alphaproteobacteria</taxon>
        <taxon>Hyphomicrobiales</taxon>
        <taxon>Phyllobacteriaceae</taxon>
        <taxon>Phyllobacterium</taxon>
    </lineage>
</organism>
<dbReference type="SMART" id="SM01134">
    <property type="entry name" value="DeoRC"/>
    <property type="match status" value="1"/>
</dbReference>
<dbReference type="PROSITE" id="PS00894">
    <property type="entry name" value="HTH_DEOR_1"/>
    <property type="match status" value="1"/>
</dbReference>
<dbReference type="PROSITE" id="PS51000">
    <property type="entry name" value="HTH_DEOR_2"/>
    <property type="match status" value="1"/>
</dbReference>
<evidence type="ECO:0000313" key="5">
    <source>
        <dbReference type="EMBL" id="PIO41338.1"/>
    </source>
</evidence>
<dbReference type="EMBL" id="MZMT01000062">
    <property type="protein sequence ID" value="PIO41338.1"/>
    <property type="molecule type" value="Genomic_DNA"/>
</dbReference>
<evidence type="ECO:0000256" key="3">
    <source>
        <dbReference type="ARBA" id="ARBA00023163"/>
    </source>
</evidence>
<comment type="caution">
    <text evidence="5">The sequence shown here is derived from an EMBL/GenBank/DDBJ whole genome shotgun (WGS) entry which is preliminary data.</text>
</comment>
<dbReference type="AlphaFoldDB" id="A0A2N9VPC0"/>
<evidence type="ECO:0000313" key="6">
    <source>
        <dbReference type="Proteomes" id="UP000232163"/>
    </source>
</evidence>
<dbReference type="InterPro" id="IPR014036">
    <property type="entry name" value="DeoR-like_C"/>
</dbReference>
<protein>
    <submittedName>
        <fullName evidence="5">DeoR family transcriptional regulator</fullName>
    </submittedName>
</protein>
<keyword evidence="1" id="KW-0805">Transcription regulation</keyword>
<dbReference type="GO" id="GO:0003700">
    <property type="term" value="F:DNA-binding transcription factor activity"/>
    <property type="evidence" value="ECO:0007669"/>
    <property type="project" value="InterPro"/>
</dbReference>
<evidence type="ECO:0000256" key="1">
    <source>
        <dbReference type="ARBA" id="ARBA00023015"/>
    </source>
</evidence>
<proteinExistence type="predicted"/>
<dbReference type="PANTHER" id="PTHR30363:SF8">
    <property type="entry name" value="DEOXYRIBOSE OPERON REPRESSOR"/>
    <property type="match status" value="1"/>
</dbReference>
<dbReference type="Pfam" id="PF00455">
    <property type="entry name" value="DeoRC"/>
    <property type="match status" value="1"/>
</dbReference>
<dbReference type="InterPro" id="IPR037171">
    <property type="entry name" value="NagB/RpiA_transferase-like"/>
</dbReference>
<name>A0A2N9VPC0_9HYPH</name>
<gene>
    <name evidence="5" type="ORF">B5P45_28510</name>
</gene>
<dbReference type="Proteomes" id="UP000232163">
    <property type="component" value="Unassembled WGS sequence"/>
</dbReference>
<keyword evidence="6" id="KW-1185">Reference proteome</keyword>
<dbReference type="SUPFAM" id="SSF100950">
    <property type="entry name" value="NagB/RpiA/CoA transferase-like"/>
    <property type="match status" value="1"/>
</dbReference>
<evidence type="ECO:0000259" key="4">
    <source>
        <dbReference type="PROSITE" id="PS51000"/>
    </source>
</evidence>
<keyword evidence="2" id="KW-0238">DNA-binding</keyword>
<accession>A0A2N9VPC0</accession>
<sequence length="244" mass="26233">MASRKAKRIIDLSEALVERRVLHLKEAALLLNVSEMTVRRDVAENPGQFGYLGGHIVSAADIESDVPYELTKAADSHATAKREACAHAAKHIRPDETIFIDCGTTLTSLIDYIPEDYSITAVCYALNIAEKLTRRANISVVMLGGLYYPSSASFSGASGLDTLNHLGINTAFISAAGVDLGRGASCAHFHEAPVKQKVISLAQKCYLVVDSSKIGKLKPAFFAPIEAFQSIITEAGETNIAHTE</sequence>
<dbReference type="OrthoDB" id="31600at2"/>
<dbReference type="KEGG" id="pht:BLM14_24320"/>
<keyword evidence="3" id="KW-0804">Transcription</keyword>
<dbReference type="RefSeq" id="WP_100002641.1">
    <property type="nucleotide sequence ID" value="NZ_CP017942.1"/>
</dbReference>
<dbReference type="GO" id="GO:0003677">
    <property type="term" value="F:DNA binding"/>
    <property type="evidence" value="ECO:0007669"/>
    <property type="project" value="UniProtKB-KW"/>
</dbReference>
<evidence type="ECO:0000256" key="2">
    <source>
        <dbReference type="ARBA" id="ARBA00023125"/>
    </source>
</evidence>